<evidence type="ECO:0000256" key="8">
    <source>
        <dbReference type="PROSITE-ProRule" id="PRU01393"/>
    </source>
</evidence>
<dbReference type="Proteomes" id="UP001378592">
    <property type="component" value="Unassembled WGS sequence"/>
</dbReference>
<proteinExistence type="inferred from homology"/>
<evidence type="ECO:0000259" key="9">
    <source>
        <dbReference type="PROSITE" id="PS52048"/>
    </source>
</evidence>
<keyword evidence="6" id="KW-0378">Hydrolase</keyword>
<dbReference type="PROSITE" id="PS52048">
    <property type="entry name" value="UCH_DOMAIN"/>
    <property type="match status" value="1"/>
</dbReference>
<dbReference type="PANTHER" id="PTHR10589">
    <property type="entry name" value="UBIQUITIN CARBOXYL-TERMINAL HYDROLASE"/>
    <property type="match status" value="1"/>
</dbReference>
<sequence>MSTADEKRTWYVLDADCSVYNELMEVIGIKGLELVDLPKVKYHILGGLEPIYGIIFLFKRFYSDEELGPVIQPPHNNIFYIKQINYNANVLHAILSVALNCVSENVSLGSMLDSYKEQFILSNSYSRGFSLKNNEILRQIHNYFALKSYAVQLEEIPKDNNRYHYASIVPVNGRLYEIDGMKEGPVDLGVIDEENEWLKFIRRIIKRRIIIYKKKQISYKVMAMTSAKSRTADGKIREENGEKLQSWTLLTDFKRRRMSVKRRRKMKDAKKINEDSWSQFVAKWSEIYAESVILRNQITAEINGMEMQFESDVEDELEVQHSRYEWQSRFFSQLEDIDSFDQNAFFYKSQRKKLKLVLTKDGYI</sequence>
<keyword evidence="7" id="KW-0788">Thiol protease</keyword>
<evidence type="ECO:0000256" key="4">
    <source>
        <dbReference type="ARBA" id="ARBA00022670"/>
    </source>
</evidence>
<dbReference type="EMBL" id="JAZDUA010000108">
    <property type="protein sequence ID" value="KAK7867838.1"/>
    <property type="molecule type" value="Genomic_DNA"/>
</dbReference>
<accession>A0AAN9Z4J5</accession>
<comment type="similarity">
    <text evidence="2 8">Belongs to the peptidase C12 family.</text>
</comment>
<organism evidence="10 11">
    <name type="scientific">Gryllus longicercus</name>
    <dbReference type="NCBI Taxonomy" id="2509291"/>
    <lineage>
        <taxon>Eukaryota</taxon>
        <taxon>Metazoa</taxon>
        <taxon>Ecdysozoa</taxon>
        <taxon>Arthropoda</taxon>
        <taxon>Hexapoda</taxon>
        <taxon>Insecta</taxon>
        <taxon>Pterygota</taxon>
        <taxon>Neoptera</taxon>
        <taxon>Polyneoptera</taxon>
        <taxon>Orthoptera</taxon>
        <taxon>Ensifera</taxon>
        <taxon>Gryllidea</taxon>
        <taxon>Grylloidea</taxon>
        <taxon>Gryllidae</taxon>
        <taxon>Gryllinae</taxon>
        <taxon>Gryllus</taxon>
    </lineage>
</organism>
<dbReference type="GO" id="GO:0004843">
    <property type="term" value="F:cysteine-type deubiquitinase activity"/>
    <property type="evidence" value="ECO:0007669"/>
    <property type="project" value="UniProtKB-EC"/>
</dbReference>
<dbReference type="GO" id="GO:0005737">
    <property type="term" value="C:cytoplasm"/>
    <property type="evidence" value="ECO:0007669"/>
    <property type="project" value="TreeGrafter"/>
</dbReference>
<gene>
    <name evidence="10" type="ORF">R5R35_003515</name>
</gene>
<keyword evidence="11" id="KW-1185">Reference proteome</keyword>
<evidence type="ECO:0000313" key="10">
    <source>
        <dbReference type="EMBL" id="KAK7867838.1"/>
    </source>
</evidence>
<comment type="catalytic activity">
    <reaction evidence="1">
        <text>Thiol-dependent hydrolysis of ester, thioester, amide, peptide and isopeptide bonds formed by the C-terminal Gly of ubiquitin (a 76-residue protein attached to proteins as an intracellular targeting signal).</text>
        <dbReference type="EC" id="3.4.19.12"/>
    </reaction>
</comment>
<dbReference type="GO" id="GO:0016579">
    <property type="term" value="P:protein deubiquitination"/>
    <property type="evidence" value="ECO:0007669"/>
    <property type="project" value="TreeGrafter"/>
</dbReference>
<dbReference type="GO" id="GO:0006511">
    <property type="term" value="P:ubiquitin-dependent protein catabolic process"/>
    <property type="evidence" value="ECO:0007669"/>
    <property type="project" value="InterPro"/>
</dbReference>
<keyword evidence="5" id="KW-0833">Ubl conjugation pathway</keyword>
<comment type="caution">
    <text evidence="8">Lacks conserved residue(s) required for the propagation of feature annotation.</text>
</comment>
<reference evidence="10 11" key="1">
    <citation type="submission" date="2024-03" db="EMBL/GenBank/DDBJ databases">
        <title>The genome assembly and annotation of the cricket Gryllus longicercus Weissman &amp; Gray.</title>
        <authorList>
            <person name="Szrajer S."/>
            <person name="Gray D."/>
            <person name="Ylla G."/>
        </authorList>
    </citation>
    <scope>NUCLEOTIDE SEQUENCE [LARGE SCALE GENOMIC DNA]</scope>
    <source>
        <strain evidence="10">DAG 2021-001</strain>
        <tissue evidence="10">Whole body minus gut</tissue>
    </source>
</reference>
<evidence type="ECO:0000256" key="7">
    <source>
        <dbReference type="ARBA" id="ARBA00022807"/>
    </source>
</evidence>
<keyword evidence="4" id="KW-0645">Protease</keyword>
<feature type="domain" description="UCH catalytic" evidence="9">
    <location>
        <begin position="9"/>
        <end position="226"/>
    </location>
</feature>
<evidence type="ECO:0000256" key="2">
    <source>
        <dbReference type="ARBA" id="ARBA00009326"/>
    </source>
</evidence>
<dbReference type="InterPro" id="IPR001578">
    <property type="entry name" value="Peptidase_C12_UCH"/>
</dbReference>
<evidence type="ECO:0000256" key="5">
    <source>
        <dbReference type="ARBA" id="ARBA00022786"/>
    </source>
</evidence>
<dbReference type="Gene3D" id="3.40.532.10">
    <property type="entry name" value="Peptidase C12, ubiquitin carboxyl-terminal hydrolase"/>
    <property type="match status" value="1"/>
</dbReference>
<dbReference type="EC" id="3.4.19.12" evidence="3"/>
<dbReference type="Pfam" id="PF01088">
    <property type="entry name" value="Peptidase_C12"/>
    <property type="match status" value="1"/>
</dbReference>
<dbReference type="AlphaFoldDB" id="A0AAN9Z4J5"/>
<protein>
    <recommendedName>
        <fullName evidence="3">ubiquitinyl hydrolase 1</fullName>
        <ecNumber evidence="3">3.4.19.12</ecNumber>
    </recommendedName>
</protein>
<dbReference type="InterPro" id="IPR038765">
    <property type="entry name" value="Papain-like_cys_pep_sf"/>
</dbReference>
<dbReference type="SUPFAM" id="SSF54001">
    <property type="entry name" value="Cysteine proteinases"/>
    <property type="match status" value="1"/>
</dbReference>
<evidence type="ECO:0000256" key="1">
    <source>
        <dbReference type="ARBA" id="ARBA00000707"/>
    </source>
</evidence>
<dbReference type="PANTHER" id="PTHR10589:SF16">
    <property type="entry name" value="UBIQUITIN CARBOXYL-TERMINAL HYDROLASE ISOZYME L5"/>
    <property type="match status" value="1"/>
</dbReference>
<evidence type="ECO:0000313" key="11">
    <source>
        <dbReference type="Proteomes" id="UP001378592"/>
    </source>
</evidence>
<comment type="caution">
    <text evidence="10">The sequence shown here is derived from an EMBL/GenBank/DDBJ whole genome shotgun (WGS) entry which is preliminary data.</text>
</comment>
<evidence type="ECO:0000256" key="3">
    <source>
        <dbReference type="ARBA" id="ARBA00012759"/>
    </source>
</evidence>
<dbReference type="InterPro" id="IPR036959">
    <property type="entry name" value="Peptidase_C12_UCH_sf"/>
</dbReference>
<evidence type="ECO:0000256" key="6">
    <source>
        <dbReference type="ARBA" id="ARBA00022801"/>
    </source>
</evidence>
<name>A0AAN9Z4J5_9ORTH</name>